<dbReference type="EMBL" id="CCAG010021269">
    <property type="status" value="NOT_ANNOTATED_CDS"/>
    <property type="molecule type" value="Genomic_DNA"/>
</dbReference>
<dbReference type="Proteomes" id="UP000092444">
    <property type="component" value="Unassembled WGS sequence"/>
</dbReference>
<feature type="compositionally biased region" description="Basic and acidic residues" evidence="1">
    <location>
        <begin position="1"/>
        <end position="10"/>
    </location>
</feature>
<organism evidence="2 3">
    <name type="scientific">Glossina morsitans morsitans</name>
    <name type="common">Savannah tsetse fly</name>
    <dbReference type="NCBI Taxonomy" id="37546"/>
    <lineage>
        <taxon>Eukaryota</taxon>
        <taxon>Metazoa</taxon>
        <taxon>Ecdysozoa</taxon>
        <taxon>Arthropoda</taxon>
        <taxon>Hexapoda</taxon>
        <taxon>Insecta</taxon>
        <taxon>Pterygota</taxon>
        <taxon>Neoptera</taxon>
        <taxon>Endopterygota</taxon>
        <taxon>Diptera</taxon>
        <taxon>Brachycera</taxon>
        <taxon>Muscomorpha</taxon>
        <taxon>Hippoboscoidea</taxon>
        <taxon>Glossinidae</taxon>
        <taxon>Glossina</taxon>
    </lineage>
</organism>
<dbReference type="InterPro" id="IPR002093">
    <property type="entry name" value="BRCA2_repeat"/>
</dbReference>
<evidence type="ECO:0000313" key="2">
    <source>
        <dbReference type="EnsemblMetazoa" id="GMOY000266-PA"/>
    </source>
</evidence>
<dbReference type="EnsemblMetazoa" id="GMOY000266-RA">
    <property type="protein sequence ID" value="GMOY000266-PA"/>
    <property type="gene ID" value="GMOY000266"/>
</dbReference>
<feature type="compositionally biased region" description="Basic and acidic residues" evidence="1">
    <location>
        <begin position="31"/>
        <end position="43"/>
    </location>
</feature>
<dbReference type="PhylomeDB" id="A0A1B0F9U4"/>
<reference evidence="2" key="1">
    <citation type="submission" date="2020-05" db="UniProtKB">
        <authorList>
            <consortium name="EnsemblMetazoa"/>
        </authorList>
    </citation>
    <scope>IDENTIFICATION</scope>
    <source>
        <strain evidence="2">Yale</strain>
    </source>
</reference>
<dbReference type="AlphaFoldDB" id="A0A1B0F9U4"/>
<evidence type="ECO:0000256" key="1">
    <source>
        <dbReference type="SAM" id="MobiDB-lite"/>
    </source>
</evidence>
<keyword evidence="3" id="KW-1185">Reference proteome</keyword>
<evidence type="ECO:0000313" key="3">
    <source>
        <dbReference type="Proteomes" id="UP000092444"/>
    </source>
</evidence>
<sequence length="359" mass="41371">MHVYRKEFIVRHPSSANSEERKATNCFVGAERVDEESGSKEKQQSSNLRTSTGPFEKREGLQELNEFDEVTNKIHQNEEVNNPVVSLVSAGFETANGKHISISEEGHKSVQKIRREFQGNFQETYYENELKDIKARISNKSMESKFRKTANSSAQIANKTNYFQKTSFQVATRKREFQDSLQEQQDKNTGFQTANGKHVLISEKGKKRVEGLLNEFHRSETGGDIENNLLCLKNKIISKKQSMLPQQKTTPFTSSEEDGENIIYRYSRRKREFQDCLQEKHCETELKDVKDRMECKFKKIAKSSAQVDKNTDFQTSSKENEASVSFFTSRNTRTDAVETSSSTRKCLGSRRTFFPRSKK</sequence>
<dbReference type="VEuPathDB" id="VectorBase:GMOY000266"/>
<name>A0A1B0F9U4_GLOMM</name>
<feature type="region of interest" description="Disordered" evidence="1">
    <location>
        <begin position="1"/>
        <end position="59"/>
    </location>
</feature>
<dbReference type="PROSITE" id="PS50138">
    <property type="entry name" value="BRCA2_REPEAT"/>
    <property type="match status" value="2"/>
</dbReference>
<proteinExistence type="predicted"/>
<accession>A0A1B0F9U4</accession>
<protein>
    <submittedName>
        <fullName evidence="2">Uncharacterized protein</fullName>
    </submittedName>
</protein>